<evidence type="ECO:0000313" key="2">
    <source>
        <dbReference type="EMBL" id="KKN43937.1"/>
    </source>
</evidence>
<name>A0A0F9R3Y0_9ZZZZ</name>
<proteinExistence type="predicted"/>
<dbReference type="AlphaFoldDB" id="A0A0F9R3Y0"/>
<dbReference type="GO" id="GO:0120147">
    <property type="term" value="F:formylglycine-generating oxidase activity"/>
    <property type="evidence" value="ECO:0007669"/>
    <property type="project" value="TreeGrafter"/>
</dbReference>
<dbReference type="EMBL" id="LAZR01001480">
    <property type="protein sequence ID" value="KKN43937.1"/>
    <property type="molecule type" value="Genomic_DNA"/>
</dbReference>
<dbReference type="SUPFAM" id="SSF56436">
    <property type="entry name" value="C-type lectin-like"/>
    <property type="match status" value="1"/>
</dbReference>
<dbReference type="InterPro" id="IPR005532">
    <property type="entry name" value="SUMF_dom"/>
</dbReference>
<dbReference type="InterPro" id="IPR042095">
    <property type="entry name" value="SUMF_sf"/>
</dbReference>
<protein>
    <recommendedName>
        <fullName evidence="1">Sulfatase-modifying factor enzyme-like domain-containing protein</fullName>
    </recommendedName>
</protein>
<dbReference type="Pfam" id="PF03781">
    <property type="entry name" value="FGE-sulfatase"/>
    <property type="match status" value="1"/>
</dbReference>
<dbReference type="PANTHER" id="PTHR23150:SF19">
    <property type="entry name" value="FORMYLGLYCINE-GENERATING ENZYME"/>
    <property type="match status" value="1"/>
</dbReference>
<dbReference type="InterPro" id="IPR051043">
    <property type="entry name" value="Sulfatase_Mod_Factor_Kinase"/>
</dbReference>
<reference evidence="2" key="1">
    <citation type="journal article" date="2015" name="Nature">
        <title>Complex archaea that bridge the gap between prokaryotes and eukaryotes.</title>
        <authorList>
            <person name="Spang A."/>
            <person name="Saw J.H."/>
            <person name="Jorgensen S.L."/>
            <person name="Zaremba-Niedzwiedzka K."/>
            <person name="Martijn J."/>
            <person name="Lind A.E."/>
            <person name="van Eijk R."/>
            <person name="Schleper C."/>
            <person name="Guy L."/>
            <person name="Ettema T.J."/>
        </authorList>
    </citation>
    <scope>NUCLEOTIDE SEQUENCE</scope>
</reference>
<comment type="caution">
    <text evidence="2">The sequence shown here is derived from an EMBL/GenBank/DDBJ whole genome shotgun (WGS) entry which is preliminary data.</text>
</comment>
<organism evidence="2">
    <name type="scientific">marine sediment metagenome</name>
    <dbReference type="NCBI Taxonomy" id="412755"/>
    <lineage>
        <taxon>unclassified sequences</taxon>
        <taxon>metagenomes</taxon>
        <taxon>ecological metagenomes</taxon>
    </lineage>
</organism>
<dbReference type="PANTHER" id="PTHR23150">
    <property type="entry name" value="SULFATASE MODIFYING FACTOR 1, 2"/>
    <property type="match status" value="1"/>
</dbReference>
<dbReference type="InterPro" id="IPR016187">
    <property type="entry name" value="CTDL_fold"/>
</dbReference>
<sequence length="311" mass="34822">MGPPALLSAKPIGCRPMISLEIPHPARVECAHIMNTHEWTRSRPRKRRSGLAVAMVALACGPWGCGPTKPGPTETLTLKSGIEMTFAYIPAGRFRMGSPADEPGRGKDETPHEVTITKAFYLSATEVTQSQWQAVMDDNPSYLIGDDRPVEHISWTQAVEFCRRLSEQTGRACRLPTEAEWEYACRARGGGMFFFGNRARRLRAFAWYQDSSGLAKTHAVGKKKPNPWGLYDTYGNVREWCADWYQPYPTERARDPAGPDEGKRRVIRGGSWGYIAPFCRSARREAAPPGRRTHYVGLRVAMDRHVAMDAP</sequence>
<gene>
    <name evidence="2" type="ORF">LCGC14_0698090</name>
</gene>
<evidence type="ECO:0000259" key="1">
    <source>
        <dbReference type="Pfam" id="PF03781"/>
    </source>
</evidence>
<dbReference type="Gene3D" id="3.90.1580.10">
    <property type="entry name" value="paralog of FGE (formylglycine-generating enzyme)"/>
    <property type="match status" value="1"/>
</dbReference>
<accession>A0A0F9R3Y0</accession>
<feature type="domain" description="Sulfatase-modifying factor enzyme-like" evidence="1">
    <location>
        <begin position="88"/>
        <end position="301"/>
    </location>
</feature>